<dbReference type="EMBL" id="KE343994">
    <property type="protein sequence ID" value="EXB50258.1"/>
    <property type="molecule type" value="Genomic_DNA"/>
</dbReference>
<dbReference type="Proteomes" id="UP000030645">
    <property type="component" value="Unassembled WGS sequence"/>
</dbReference>
<reference evidence="2" key="1">
    <citation type="submission" date="2013-01" db="EMBL/GenBank/DDBJ databases">
        <title>Draft Genome Sequence of a Mulberry Tree, Morus notabilis C.K. Schneid.</title>
        <authorList>
            <person name="He N."/>
            <person name="Zhao S."/>
        </authorList>
    </citation>
    <scope>NUCLEOTIDE SEQUENCE</scope>
</reference>
<evidence type="ECO:0000313" key="1">
    <source>
        <dbReference type="EMBL" id="EXB50258.1"/>
    </source>
</evidence>
<protein>
    <submittedName>
        <fullName evidence="1">Uncharacterized protein</fullName>
    </submittedName>
</protein>
<accession>W9QXP2</accession>
<dbReference type="AlphaFoldDB" id="W9QXP2"/>
<sequence length="54" mass="5351">MKGGSAMHLNGSGARLVGHLSAQCGMGAWVVALALTSGGAPAQVVLPKRALVRP</sequence>
<name>W9QXP2_9ROSA</name>
<keyword evidence="2" id="KW-1185">Reference proteome</keyword>
<organism evidence="1 2">
    <name type="scientific">Morus notabilis</name>
    <dbReference type="NCBI Taxonomy" id="981085"/>
    <lineage>
        <taxon>Eukaryota</taxon>
        <taxon>Viridiplantae</taxon>
        <taxon>Streptophyta</taxon>
        <taxon>Embryophyta</taxon>
        <taxon>Tracheophyta</taxon>
        <taxon>Spermatophyta</taxon>
        <taxon>Magnoliopsida</taxon>
        <taxon>eudicotyledons</taxon>
        <taxon>Gunneridae</taxon>
        <taxon>Pentapetalae</taxon>
        <taxon>rosids</taxon>
        <taxon>fabids</taxon>
        <taxon>Rosales</taxon>
        <taxon>Moraceae</taxon>
        <taxon>Moreae</taxon>
        <taxon>Morus</taxon>
    </lineage>
</organism>
<evidence type="ECO:0000313" key="2">
    <source>
        <dbReference type="Proteomes" id="UP000030645"/>
    </source>
</evidence>
<gene>
    <name evidence="1" type="ORF">L484_017795</name>
</gene>
<proteinExistence type="predicted"/>